<keyword evidence="2" id="KW-1185">Reference proteome</keyword>
<evidence type="ECO:0000313" key="2">
    <source>
        <dbReference type="Proteomes" id="UP000265341"/>
    </source>
</evidence>
<dbReference type="RefSeq" id="WP_119280339.1">
    <property type="nucleotide sequence ID" value="NZ_QWLA01000107.1"/>
</dbReference>
<gene>
    <name evidence="1" type="ORF">Mrose_03382</name>
</gene>
<comment type="caution">
    <text evidence="1">The sequence shown here is derived from an EMBL/GenBank/DDBJ whole genome shotgun (WGS) entry which is preliminary data.</text>
</comment>
<organism evidence="1 2">
    <name type="scientific">Calidithermus roseus</name>
    <dbReference type="NCBI Taxonomy" id="1644118"/>
    <lineage>
        <taxon>Bacteria</taxon>
        <taxon>Thermotogati</taxon>
        <taxon>Deinococcota</taxon>
        <taxon>Deinococci</taxon>
        <taxon>Thermales</taxon>
        <taxon>Thermaceae</taxon>
        <taxon>Calidithermus</taxon>
    </lineage>
</organism>
<name>A0A399EGZ8_9DEIN</name>
<accession>A0A399EGZ8</accession>
<sequence length="122" mass="13722">MSKPESREHSQKHLQLSLRAQPFEIPPLWDALLIGRGAPIGPEAARRMAESLSPGQFELIPLEGEGSVVEACLVRKKLLRLVEAESLVQLLLEECAQMLDEEAVIRVHLDPELQAKRTLRLR</sequence>
<dbReference type="EMBL" id="QWLA01000107">
    <property type="protein sequence ID" value="RIH82400.1"/>
    <property type="molecule type" value="Genomic_DNA"/>
</dbReference>
<dbReference type="OrthoDB" id="678645at2"/>
<dbReference type="Proteomes" id="UP000265341">
    <property type="component" value="Unassembled WGS sequence"/>
</dbReference>
<dbReference type="AlphaFoldDB" id="A0A399EGZ8"/>
<protein>
    <submittedName>
        <fullName evidence="1">Uncharacterized protein</fullName>
    </submittedName>
</protein>
<proteinExistence type="predicted"/>
<evidence type="ECO:0000313" key="1">
    <source>
        <dbReference type="EMBL" id="RIH82400.1"/>
    </source>
</evidence>
<reference evidence="1 2" key="1">
    <citation type="submission" date="2018-08" db="EMBL/GenBank/DDBJ databases">
        <title>Meiothermus roseus NBRC 110900 genome sequencing project.</title>
        <authorList>
            <person name="Da Costa M.S."/>
            <person name="Albuquerque L."/>
            <person name="Raposo P."/>
            <person name="Froufe H.J.C."/>
            <person name="Barroso C.S."/>
            <person name="Egas C."/>
        </authorList>
    </citation>
    <scope>NUCLEOTIDE SEQUENCE [LARGE SCALE GENOMIC DNA]</scope>
    <source>
        <strain evidence="1 2">NBRC 110900</strain>
    </source>
</reference>